<evidence type="ECO:0000313" key="3">
    <source>
        <dbReference type="EMBL" id="QPC83168.1"/>
    </source>
</evidence>
<proteinExistence type="predicted"/>
<dbReference type="Proteomes" id="UP000594468">
    <property type="component" value="Chromosome"/>
</dbReference>
<dbReference type="InterPro" id="IPR006199">
    <property type="entry name" value="LexA_DNA-bd_dom"/>
</dbReference>
<accession>A0A7S8EAC0</accession>
<dbReference type="RefSeq" id="WP_195171237.1">
    <property type="nucleotide sequence ID" value="NZ_CP062983.1"/>
</dbReference>
<dbReference type="KEGG" id="pmet:G4Y79_01985"/>
<organism evidence="3 4">
    <name type="scientific">Phototrophicus methaneseepsis</name>
    <dbReference type="NCBI Taxonomy" id="2710758"/>
    <lineage>
        <taxon>Bacteria</taxon>
        <taxon>Bacillati</taxon>
        <taxon>Chloroflexota</taxon>
        <taxon>Candidatus Thermofontia</taxon>
        <taxon>Phototrophicales</taxon>
        <taxon>Phototrophicaceae</taxon>
        <taxon>Phototrophicus</taxon>
    </lineage>
</organism>
<dbReference type="InterPro" id="IPR036388">
    <property type="entry name" value="WH-like_DNA-bd_sf"/>
</dbReference>
<feature type="coiled-coil region" evidence="1">
    <location>
        <begin position="91"/>
        <end position="136"/>
    </location>
</feature>
<keyword evidence="1" id="KW-0175">Coiled coil</keyword>
<dbReference type="EMBL" id="CP062983">
    <property type="protein sequence ID" value="QPC83168.1"/>
    <property type="molecule type" value="Genomic_DNA"/>
</dbReference>
<evidence type="ECO:0000313" key="4">
    <source>
        <dbReference type="Proteomes" id="UP000594468"/>
    </source>
</evidence>
<sequence>MMKIHDHELTDRQIEILSFIYDYQTDYGFVPSIREICEATGIRSTSAVSYQINRLVRLGYINKVGEVSRGMILMAPAYDVIGKQVPNECDFSMLRAELLALRSENRRIREQYEARVKNLEHERNQLSQMLSMLKYRVIEQLEGVFEEEIAS</sequence>
<dbReference type="GO" id="GO:0004252">
    <property type="term" value="F:serine-type endopeptidase activity"/>
    <property type="evidence" value="ECO:0007669"/>
    <property type="project" value="InterPro"/>
</dbReference>
<evidence type="ECO:0000256" key="1">
    <source>
        <dbReference type="SAM" id="Coils"/>
    </source>
</evidence>
<name>A0A7S8EAC0_9CHLR</name>
<dbReference type="GO" id="GO:0006508">
    <property type="term" value="P:proteolysis"/>
    <property type="evidence" value="ECO:0007669"/>
    <property type="project" value="InterPro"/>
</dbReference>
<feature type="domain" description="LexA repressor DNA-binding" evidence="2">
    <location>
        <begin position="7"/>
        <end position="70"/>
    </location>
</feature>
<protein>
    <recommendedName>
        <fullName evidence="2">LexA repressor DNA-binding domain-containing protein</fullName>
    </recommendedName>
</protein>
<dbReference type="InterPro" id="IPR036390">
    <property type="entry name" value="WH_DNA-bd_sf"/>
</dbReference>
<dbReference type="Pfam" id="PF01726">
    <property type="entry name" value="LexA_DNA_bind"/>
    <property type="match status" value="1"/>
</dbReference>
<evidence type="ECO:0000259" key="2">
    <source>
        <dbReference type="Pfam" id="PF01726"/>
    </source>
</evidence>
<dbReference type="SUPFAM" id="SSF46785">
    <property type="entry name" value="Winged helix' DNA-binding domain"/>
    <property type="match status" value="1"/>
</dbReference>
<reference evidence="3 4" key="1">
    <citation type="submission" date="2020-02" db="EMBL/GenBank/DDBJ databases">
        <authorList>
            <person name="Zheng R.K."/>
            <person name="Sun C.M."/>
        </authorList>
    </citation>
    <scope>NUCLEOTIDE SEQUENCE [LARGE SCALE GENOMIC DNA]</scope>
    <source>
        <strain evidence="4">rifampicinis</strain>
    </source>
</reference>
<gene>
    <name evidence="3" type="ORF">G4Y79_01985</name>
</gene>
<keyword evidence="4" id="KW-1185">Reference proteome</keyword>
<dbReference type="Gene3D" id="1.10.10.10">
    <property type="entry name" value="Winged helix-like DNA-binding domain superfamily/Winged helix DNA-binding domain"/>
    <property type="match status" value="1"/>
</dbReference>
<dbReference type="AlphaFoldDB" id="A0A7S8EAC0"/>